<keyword evidence="1" id="KW-1133">Transmembrane helix</keyword>
<evidence type="ECO:0000313" key="2">
    <source>
        <dbReference type="EMBL" id="QJD22452.1"/>
    </source>
</evidence>
<dbReference type="Gene3D" id="1.10.287.3510">
    <property type="match status" value="1"/>
</dbReference>
<feature type="transmembrane region" description="Helical" evidence="1">
    <location>
        <begin position="31"/>
        <end position="50"/>
    </location>
</feature>
<feature type="transmembrane region" description="Helical" evidence="1">
    <location>
        <begin position="57"/>
        <end position="82"/>
    </location>
</feature>
<feature type="transmembrane region" description="Helical" evidence="1">
    <location>
        <begin position="5"/>
        <end position="25"/>
    </location>
</feature>
<name>A0A6M3RLX0_9CRUS</name>
<sequence>MLYSFLIICSFMVTTGLISFVLNYSHLLNSLLSLEMISVSIYLMVSMIFLTMGLDLFYLLYFLIMVVSEGVLGLSLLIVMTYTHGEDYLKTLHTVVC</sequence>
<protein>
    <submittedName>
        <fullName evidence="2">NADH dehydrogenase subunit 4L</fullName>
    </submittedName>
</protein>
<evidence type="ECO:0000256" key="1">
    <source>
        <dbReference type="SAM" id="Phobius"/>
    </source>
</evidence>
<accession>A0A6M3RLX0</accession>
<gene>
    <name evidence="2" type="primary">ND4L</name>
</gene>
<keyword evidence="1" id="KW-0812">Transmembrane</keyword>
<proteinExistence type="predicted"/>
<keyword evidence="2" id="KW-0496">Mitochondrion</keyword>
<organism evidence="2">
    <name type="scientific">Haustorioides koreanus</name>
    <dbReference type="NCBI Taxonomy" id="2729224"/>
    <lineage>
        <taxon>Eukaryota</taxon>
        <taxon>Metazoa</taxon>
        <taxon>Ecdysozoa</taxon>
        <taxon>Arthropoda</taxon>
        <taxon>Crustacea</taxon>
        <taxon>Multicrustacea</taxon>
        <taxon>Malacostraca</taxon>
        <taxon>Eumalacostraca</taxon>
        <taxon>Peracarida</taxon>
        <taxon>Amphipoda</taxon>
        <taxon>Senticaudata</taxon>
        <taxon>Talitrida</taxon>
        <taxon>Hyaloidea</taxon>
        <taxon>Dogielinotidae</taxon>
        <taxon>Dogielinotinae</taxon>
        <taxon>Haustorioides</taxon>
    </lineage>
</organism>
<keyword evidence="1" id="KW-0472">Membrane</keyword>
<dbReference type="AlphaFoldDB" id="A0A6M3RLX0"/>
<reference evidence="2" key="1">
    <citation type="journal article" date="2020" name="Mitochondrial DNA Part B Resour">
        <title>The complete mitochondrial genome of Haustorioides koreanus Jo, 1988 (Crustacea: Amphipoda: Dogielinotidae).</title>
        <authorList>
            <person name="Lee S.-H."/>
            <person name="Lee S.-H."/>
            <person name="Lim B.-J."/>
            <person name="Back J."/>
            <person name="Sin E."/>
            <person name="Shin M.-H."/>
        </authorList>
    </citation>
    <scope>NUCLEOTIDE SEQUENCE</scope>
</reference>
<geneLocation type="mitochondrion" evidence="2"/>
<dbReference type="EMBL" id="MN840593">
    <property type="protein sequence ID" value="QJD22452.1"/>
    <property type="molecule type" value="Genomic_DNA"/>
</dbReference>